<reference evidence="8 9" key="1">
    <citation type="submission" date="2012-03" db="EMBL/GenBank/DDBJ databases">
        <title>The Genome Sequence of Bartonella tamiae Th239.</title>
        <authorList>
            <consortium name="The Broad Institute Genome Sequencing Platform"/>
            <consortium name="The Broad Institute Genome Sequencing Center for Infectious Disease"/>
            <person name="Feldgarden M."/>
            <person name="Kirby J."/>
            <person name="Kosoy M."/>
            <person name="Birtles R."/>
            <person name="Probert W.S."/>
            <person name="Chiaraviglio L."/>
            <person name="Young S.K."/>
            <person name="Zeng Q."/>
            <person name="Gargeya S."/>
            <person name="Fitzgerald M."/>
            <person name="Haas B."/>
            <person name="Abouelleil A."/>
            <person name="Alvarado L."/>
            <person name="Arachchi H.M."/>
            <person name="Berlin A."/>
            <person name="Chapman S.B."/>
            <person name="Gearin G."/>
            <person name="Goldberg J."/>
            <person name="Griggs A."/>
            <person name="Gujja S."/>
            <person name="Hansen M."/>
            <person name="Heiman D."/>
            <person name="Howarth C."/>
            <person name="Larimer J."/>
            <person name="Lui A."/>
            <person name="MacDonald P.J.P."/>
            <person name="McCowen C."/>
            <person name="Montmayeur A."/>
            <person name="Murphy C."/>
            <person name="Neiman D."/>
            <person name="Pearson M."/>
            <person name="Priest M."/>
            <person name="Roberts A."/>
            <person name="Saif S."/>
            <person name="Shea T."/>
            <person name="Sisk P."/>
            <person name="Stolte C."/>
            <person name="Sykes S."/>
            <person name="Wortman J."/>
            <person name="Nusbaum C."/>
            <person name="Birren B."/>
        </authorList>
    </citation>
    <scope>NUCLEOTIDE SEQUENCE [LARGE SCALE GENOMIC DNA]</scope>
    <source>
        <strain evidence="8 9">Th239</strain>
    </source>
</reference>
<dbReference type="OrthoDB" id="9814639at2"/>
<protein>
    <recommendedName>
        <fullName evidence="4">Chitooligosaccharide deacetylase</fullName>
    </recommendedName>
    <alternativeName>
        <fullName evidence="6">Nodulation protein B</fullName>
    </alternativeName>
</protein>
<evidence type="ECO:0000259" key="7">
    <source>
        <dbReference type="PROSITE" id="PS51677"/>
    </source>
</evidence>
<name>J0ZLS9_9HYPH</name>
<evidence type="ECO:0000256" key="1">
    <source>
        <dbReference type="ARBA" id="ARBA00003236"/>
    </source>
</evidence>
<evidence type="ECO:0000256" key="6">
    <source>
        <dbReference type="ARBA" id="ARBA00032976"/>
    </source>
</evidence>
<dbReference type="HOGENOM" id="CLU_030024_5_2_5"/>
<evidence type="ECO:0000313" key="8">
    <source>
        <dbReference type="EMBL" id="EJF89383.1"/>
    </source>
</evidence>
<accession>J0ZLS9</accession>
<dbReference type="Proteomes" id="UP000008952">
    <property type="component" value="Unassembled WGS sequence"/>
</dbReference>
<dbReference type="eggNOG" id="COG0726">
    <property type="taxonomic scope" value="Bacteria"/>
</dbReference>
<dbReference type="InterPro" id="IPR051398">
    <property type="entry name" value="Polysacch_Deacetylase"/>
</dbReference>
<dbReference type="AlphaFoldDB" id="J0ZLS9"/>
<dbReference type="Gene3D" id="3.20.20.370">
    <property type="entry name" value="Glycoside hydrolase/deacetylase"/>
    <property type="match status" value="1"/>
</dbReference>
<sequence>MAVPILLYHHIGIPPKSGTPSRSNYVTIKNFEKQMRWLHRLGIRGLSLKEAIPYIYKQKKGKVAAITFDDGFLSVYDYAMPILNRFHFTATNFFVVNRLGLDNSWDDKKAQREKIMTVKQMRDWAAHGHEVGSHTLDHIHLTKIKTDQAYEQIVQSKIMLENILGHSIHSFAYPYGDENRELHKIVEKSAYDFAVTTQKGRAQGCEGYYELPRYSIRRNDTIFHFLAKVLWR</sequence>
<dbReference type="PANTHER" id="PTHR34216">
    <property type="match status" value="1"/>
</dbReference>
<dbReference type="PROSITE" id="PS51677">
    <property type="entry name" value="NODB"/>
    <property type="match status" value="1"/>
</dbReference>
<dbReference type="GO" id="GO:0005576">
    <property type="term" value="C:extracellular region"/>
    <property type="evidence" value="ECO:0007669"/>
    <property type="project" value="UniProtKB-SubCell"/>
</dbReference>
<proteinExistence type="inferred from homology"/>
<keyword evidence="5" id="KW-0732">Signal</keyword>
<dbReference type="GO" id="GO:0005975">
    <property type="term" value="P:carbohydrate metabolic process"/>
    <property type="evidence" value="ECO:0007669"/>
    <property type="project" value="InterPro"/>
</dbReference>
<evidence type="ECO:0000256" key="3">
    <source>
        <dbReference type="ARBA" id="ARBA00010973"/>
    </source>
</evidence>
<dbReference type="Pfam" id="PF01522">
    <property type="entry name" value="Polysacc_deac_1"/>
    <property type="match status" value="1"/>
</dbReference>
<dbReference type="STRING" id="1094558.ME5_01934"/>
<organism evidence="8 9">
    <name type="scientific">Bartonella tamiae Th239</name>
    <dbReference type="NCBI Taxonomy" id="1094558"/>
    <lineage>
        <taxon>Bacteria</taxon>
        <taxon>Pseudomonadati</taxon>
        <taxon>Pseudomonadota</taxon>
        <taxon>Alphaproteobacteria</taxon>
        <taxon>Hyphomicrobiales</taxon>
        <taxon>Bartonellaceae</taxon>
        <taxon>Bartonella</taxon>
    </lineage>
</organism>
<evidence type="ECO:0000256" key="4">
    <source>
        <dbReference type="ARBA" id="ARBA00020071"/>
    </source>
</evidence>
<dbReference type="PANTHER" id="PTHR34216:SF3">
    <property type="entry name" value="POLY-BETA-1,6-N-ACETYL-D-GLUCOSAMINE N-DEACETYLASE"/>
    <property type="match status" value="1"/>
</dbReference>
<dbReference type="InterPro" id="IPR002509">
    <property type="entry name" value="NODB_dom"/>
</dbReference>
<comment type="subcellular location">
    <subcellularLocation>
        <location evidence="2">Secreted</location>
    </subcellularLocation>
</comment>
<keyword evidence="9" id="KW-1185">Reference proteome</keyword>
<evidence type="ECO:0000313" key="9">
    <source>
        <dbReference type="Proteomes" id="UP000008952"/>
    </source>
</evidence>
<comment type="similarity">
    <text evidence="3">Belongs to the polysaccharide deacetylase family.</text>
</comment>
<evidence type="ECO:0000256" key="2">
    <source>
        <dbReference type="ARBA" id="ARBA00004613"/>
    </source>
</evidence>
<comment type="caution">
    <text evidence="8">The sequence shown here is derived from an EMBL/GenBank/DDBJ whole genome shotgun (WGS) entry which is preliminary data.</text>
</comment>
<dbReference type="CDD" id="cd10918">
    <property type="entry name" value="CE4_NodB_like_5s_6s"/>
    <property type="match status" value="1"/>
</dbReference>
<dbReference type="RefSeq" id="WP_008040679.1">
    <property type="nucleotide sequence ID" value="NZ_JH725147.1"/>
</dbReference>
<feature type="domain" description="NodB homology" evidence="7">
    <location>
        <begin position="62"/>
        <end position="232"/>
    </location>
</feature>
<dbReference type="EMBL" id="AIMB01000008">
    <property type="protein sequence ID" value="EJF89383.1"/>
    <property type="molecule type" value="Genomic_DNA"/>
</dbReference>
<comment type="function">
    <text evidence="1">Is involved in generating a small heat-stable compound (Nod), an acylated oligomer of N-acetylglucosamine, that stimulates mitosis in various plant protoplasts.</text>
</comment>
<dbReference type="GO" id="GO:0016810">
    <property type="term" value="F:hydrolase activity, acting on carbon-nitrogen (but not peptide) bonds"/>
    <property type="evidence" value="ECO:0007669"/>
    <property type="project" value="InterPro"/>
</dbReference>
<dbReference type="InterPro" id="IPR011330">
    <property type="entry name" value="Glyco_hydro/deAcase_b/a-brl"/>
</dbReference>
<dbReference type="SUPFAM" id="SSF88713">
    <property type="entry name" value="Glycoside hydrolase/deacetylase"/>
    <property type="match status" value="1"/>
</dbReference>
<dbReference type="PATRIC" id="fig|1094558.3.peg.2074"/>
<evidence type="ECO:0000256" key="5">
    <source>
        <dbReference type="ARBA" id="ARBA00022729"/>
    </source>
</evidence>
<gene>
    <name evidence="8" type="ORF">ME5_01934</name>
</gene>